<dbReference type="InterPro" id="IPR005482">
    <property type="entry name" value="Biotin_COase_C"/>
</dbReference>
<dbReference type="SMART" id="SM00878">
    <property type="entry name" value="Biotin_carb_C"/>
    <property type="match status" value="1"/>
</dbReference>
<dbReference type="InterPro" id="IPR011761">
    <property type="entry name" value="ATP-grasp"/>
</dbReference>
<dbReference type="Pfam" id="PF02785">
    <property type="entry name" value="Biotin_carb_C"/>
    <property type="match status" value="1"/>
</dbReference>
<dbReference type="CDD" id="cd06850">
    <property type="entry name" value="biotinyl_domain"/>
    <property type="match status" value="1"/>
</dbReference>
<dbReference type="PROSITE" id="PS50968">
    <property type="entry name" value="BIOTINYL_LIPOYL"/>
    <property type="match status" value="1"/>
</dbReference>
<dbReference type="SUPFAM" id="SSF52440">
    <property type="entry name" value="PreATP-grasp domain"/>
    <property type="match status" value="1"/>
</dbReference>
<dbReference type="InterPro" id="IPR005481">
    <property type="entry name" value="BC-like_N"/>
</dbReference>
<dbReference type="InterPro" id="IPR011054">
    <property type="entry name" value="Rudment_hybrid_motif"/>
</dbReference>
<evidence type="ECO:0000256" key="3">
    <source>
        <dbReference type="ARBA" id="ARBA00022598"/>
    </source>
</evidence>
<sequence length="582" mass="62468">MLTDEPKEPLRSVLVANRGEIAVRVIRAARDAGLRSVAVHAAPDRDALHVREADDAVALDGSDAATTYLDADVLVAAALASGVDGVHPGYGFLSEDADFAQAVLDAGLVWIGPPPQTIRELGDKVAARRIAREVGAPLAPGTTDPVDDAAEIVEFGRRHGFPLVVKAAFGGGGRGLKIVREEAEIPEAFAAATREAVAAFGRGECFVERFLDRARHVEAQVLADTHGTVLVVGLRDCSLQRRNQKLIEEAPAPFLTPDQEQALRSSAERICRAAGYVGAGTVEYLLGDDGTLSFLEVNTRLQVEHPVTEESTGVDLVAEQFRIAAGAPLSGELPEPRGHSIEFRLTAEDPARNFLPSPGTLAGYRMPSGPGVRVDSGVLEGDTVDGRFDSMFAKLIVTGRDRDEALRRARRALAETRIEGVPTPLPIYREVLDHPDFTAERSFAVHNRWIEQNLDQILREPEPTGDQLTVRVGRRLMSVSAPGLANLGDRATTIRRESAALQRAEDNEILGNAVTAPMQGTLVRVAVEDGQTVEKGDLIAVVEAMKMENPVLAHRVGIVRSRSMSVGASIASRTVLCEIVDP</sequence>
<dbReference type="EMBL" id="JAAXLA010000026">
    <property type="protein sequence ID" value="NMH98718.1"/>
    <property type="molecule type" value="Genomic_DNA"/>
</dbReference>
<keyword evidence="4 7" id="KW-0547">Nucleotide-binding</keyword>
<proteinExistence type="predicted"/>
<evidence type="ECO:0000256" key="5">
    <source>
        <dbReference type="ARBA" id="ARBA00022840"/>
    </source>
</evidence>
<evidence type="ECO:0000313" key="11">
    <source>
        <dbReference type="EMBL" id="NMH98718.1"/>
    </source>
</evidence>
<accession>A0ABX1SE11</accession>
<dbReference type="InterPro" id="IPR050856">
    <property type="entry name" value="Biotin_carboxylase_complex"/>
</dbReference>
<dbReference type="SUPFAM" id="SSF56059">
    <property type="entry name" value="Glutathione synthetase ATP-binding domain-like"/>
    <property type="match status" value="1"/>
</dbReference>
<dbReference type="InterPro" id="IPR011764">
    <property type="entry name" value="Biotin_carboxylation_dom"/>
</dbReference>
<reference evidence="11 12" key="1">
    <citation type="submission" date="2020-04" db="EMBL/GenBank/DDBJ databases">
        <authorList>
            <person name="Klaysubun C."/>
            <person name="Duangmal K."/>
            <person name="Lipun K."/>
        </authorList>
    </citation>
    <scope>NUCLEOTIDE SEQUENCE [LARGE SCALE GENOMIC DNA]</scope>
    <source>
        <strain evidence="11 12">K10HN5</strain>
    </source>
</reference>
<evidence type="ECO:0000256" key="7">
    <source>
        <dbReference type="PROSITE-ProRule" id="PRU00409"/>
    </source>
</evidence>
<feature type="domain" description="ATP-grasp" evidence="9">
    <location>
        <begin position="128"/>
        <end position="325"/>
    </location>
</feature>
<dbReference type="Gene3D" id="2.40.50.100">
    <property type="match status" value="1"/>
</dbReference>
<evidence type="ECO:0000256" key="6">
    <source>
        <dbReference type="ARBA" id="ARBA00023267"/>
    </source>
</evidence>
<evidence type="ECO:0000256" key="4">
    <source>
        <dbReference type="ARBA" id="ARBA00022741"/>
    </source>
</evidence>
<evidence type="ECO:0000313" key="12">
    <source>
        <dbReference type="Proteomes" id="UP000820669"/>
    </source>
</evidence>
<dbReference type="InterPro" id="IPR011053">
    <property type="entry name" value="Single_hybrid_motif"/>
</dbReference>
<dbReference type="Pfam" id="PF02786">
    <property type="entry name" value="CPSase_L_D2"/>
    <property type="match status" value="1"/>
</dbReference>
<evidence type="ECO:0000256" key="2">
    <source>
        <dbReference type="ARBA" id="ARBA00013263"/>
    </source>
</evidence>
<name>A0ABX1SE11_9PSEU</name>
<evidence type="ECO:0000256" key="1">
    <source>
        <dbReference type="ARBA" id="ARBA00001953"/>
    </source>
</evidence>
<dbReference type="PROSITE" id="PS00866">
    <property type="entry name" value="CPSASE_1"/>
    <property type="match status" value="1"/>
</dbReference>
<feature type="domain" description="Biotin carboxylation" evidence="10">
    <location>
        <begin position="9"/>
        <end position="452"/>
    </location>
</feature>
<dbReference type="Gene3D" id="3.30.470.20">
    <property type="entry name" value="ATP-grasp fold, B domain"/>
    <property type="match status" value="1"/>
</dbReference>
<comment type="caution">
    <text evidence="11">The sequence shown here is derived from an EMBL/GenBank/DDBJ whole genome shotgun (WGS) entry which is preliminary data.</text>
</comment>
<dbReference type="InterPro" id="IPR005479">
    <property type="entry name" value="CPAse_ATP-bd"/>
</dbReference>
<dbReference type="PANTHER" id="PTHR18866">
    <property type="entry name" value="CARBOXYLASE:PYRUVATE/ACETYL-COA/PROPIONYL-COA CARBOXYLASE"/>
    <property type="match status" value="1"/>
</dbReference>
<dbReference type="PROSITE" id="PS00867">
    <property type="entry name" value="CPSASE_2"/>
    <property type="match status" value="1"/>
</dbReference>
<evidence type="ECO:0000259" key="8">
    <source>
        <dbReference type="PROSITE" id="PS50968"/>
    </source>
</evidence>
<dbReference type="RefSeq" id="WP_169382164.1">
    <property type="nucleotide sequence ID" value="NZ_JAAXLA010000026.1"/>
</dbReference>
<keyword evidence="3" id="KW-0436">Ligase</keyword>
<dbReference type="SUPFAM" id="SSF51246">
    <property type="entry name" value="Rudiment single hybrid motif"/>
    <property type="match status" value="1"/>
</dbReference>
<keyword evidence="12" id="KW-1185">Reference proteome</keyword>
<evidence type="ECO:0000259" key="9">
    <source>
        <dbReference type="PROSITE" id="PS50975"/>
    </source>
</evidence>
<dbReference type="InterPro" id="IPR000089">
    <property type="entry name" value="Biotin_lipoyl"/>
</dbReference>
<dbReference type="Proteomes" id="UP000820669">
    <property type="component" value="Unassembled WGS sequence"/>
</dbReference>
<dbReference type="PROSITE" id="PS00188">
    <property type="entry name" value="BIOTIN"/>
    <property type="match status" value="1"/>
</dbReference>
<feature type="domain" description="Lipoyl-binding" evidence="8">
    <location>
        <begin position="504"/>
        <end position="580"/>
    </location>
</feature>
<dbReference type="PROSITE" id="PS50975">
    <property type="entry name" value="ATP_GRASP"/>
    <property type="match status" value="1"/>
</dbReference>
<evidence type="ECO:0000259" key="10">
    <source>
        <dbReference type="PROSITE" id="PS50979"/>
    </source>
</evidence>
<gene>
    <name evidence="11" type="ORF">HF526_15585</name>
</gene>
<organism evidence="11 12">
    <name type="scientific">Pseudonocardia acidicola</name>
    <dbReference type="NCBI Taxonomy" id="2724939"/>
    <lineage>
        <taxon>Bacteria</taxon>
        <taxon>Bacillati</taxon>
        <taxon>Actinomycetota</taxon>
        <taxon>Actinomycetes</taxon>
        <taxon>Pseudonocardiales</taxon>
        <taxon>Pseudonocardiaceae</taxon>
        <taxon>Pseudonocardia</taxon>
    </lineage>
</organism>
<dbReference type="Pfam" id="PF00364">
    <property type="entry name" value="Biotin_lipoyl"/>
    <property type="match status" value="1"/>
</dbReference>
<dbReference type="InterPro" id="IPR016185">
    <property type="entry name" value="PreATP-grasp_dom_sf"/>
</dbReference>
<comment type="cofactor">
    <cofactor evidence="1">
        <name>biotin</name>
        <dbReference type="ChEBI" id="CHEBI:57586"/>
    </cofactor>
</comment>
<dbReference type="EC" id="6.3.4.14" evidence="2"/>
<protein>
    <recommendedName>
        <fullName evidence="2">biotin carboxylase</fullName>
        <ecNumber evidence="2">6.3.4.14</ecNumber>
    </recommendedName>
</protein>
<dbReference type="Pfam" id="PF00289">
    <property type="entry name" value="Biotin_carb_N"/>
    <property type="match status" value="1"/>
</dbReference>
<keyword evidence="5 7" id="KW-0067">ATP-binding</keyword>
<dbReference type="PROSITE" id="PS50979">
    <property type="entry name" value="BC"/>
    <property type="match status" value="1"/>
</dbReference>
<dbReference type="SUPFAM" id="SSF51230">
    <property type="entry name" value="Single hybrid motif"/>
    <property type="match status" value="1"/>
</dbReference>
<dbReference type="InterPro" id="IPR001882">
    <property type="entry name" value="Biotin_BS"/>
</dbReference>
<dbReference type="PANTHER" id="PTHR18866:SF33">
    <property type="entry name" value="METHYLCROTONOYL-COA CARBOXYLASE SUBUNIT ALPHA, MITOCHONDRIAL-RELATED"/>
    <property type="match status" value="1"/>
</dbReference>
<keyword evidence="6" id="KW-0092">Biotin</keyword>